<dbReference type="AlphaFoldDB" id="A0A939BCA8"/>
<reference evidence="2" key="1">
    <citation type="submission" date="2020-08" db="EMBL/GenBank/DDBJ databases">
        <authorList>
            <person name="Cejkova D."/>
            <person name="Kubasova T."/>
            <person name="Jahodarova E."/>
            <person name="Rychlik I."/>
        </authorList>
    </citation>
    <scope>NUCLEOTIDE SEQUENCE</scope>
    <source>
        <strain evidence="2">An420c</strain>
    </source>
</reference>
<dbReference type="EMBL" id="JACJLV010000034">
    <property type="protein sequence ID" value="MBM6827394.1"/>
    <property type="molecule type" value="Genomic_DNA"/>
</dbReference>
<dbReference type="Pfam" id="PF12725">
    <property type="entry name" value="DUF3810"/>
    <property type="match status" value="1"/>
</dbReference>
<feature type="transmembrane region" description="Helical" evidence="1">
    <location>
        <begin position="112"/>
        <end position="133"/>
    </location>
</feature>
<accession>A0A939BCA8</accession>
<dbReference type="InterPro" id="IPR024294">
    <property type="entry name" value="DUF3810"/>
</dbReference>
<evidence type="ECO:0000256" key="1">
    <source>
        <dbReference type="SAM" id="Phobius"/>
    </source>
</evidence>
<organism evidence="2 3">
    <name type="scientific">Mordavella massiliensis</name>
    <dbReference type="NCBI Taxonomy" id="1871024"/>
    <lineage>
        <taxon>Bacteria</taxon>
        <taxon>Bacillati</taxon>
        <taxon>Bacillota</taxon>
        <taxon>Clostridia</taxon>
        <taxon>Eubacteriales</taxon>
        <taxon>Clostridiaceae</taxon>
        <taxon>Mordavella</taxon>
    </lineage>
</organism>
<keyword evidence="1" id="KW-0472">Membrane</keyword>
<keyword evidence="3" id="KW-1185">Reference proteome</keyword>
<reference evidence="2" key="2">
    <citation type="journal article" date="2021" name="Sci. Rep.">
        <title>The distribution of antibiotic resistance genes in chicken gut microbiota commensals.</title>
        <authorList>
            <person name="Juricova H."/>
            <person name="Matiasovicova J."/>
            <person name="Kubasova T."/>
            <person name="Cejkova D."/>
            <person name="Rychlik I."/>
        </authorList>
    </citation>
    <scope>NUCLEOTIDE SEQUENCE</scope>
    <source>
        <strain evidence="2">An420c</strain>
    </source>
</reference>
<keyword evidence="1" id="KW-1133">Transmembrane helix</keyword>
<feature type="transmembrane region" description="Helical" evidence="1">
    <location>
        <begin position="70"/>
        <end position="91"/>
    </location>
</feature>
<dbReference type="Proteomes" id="UP000713880">
    <property type="component" value="Unassembled WGS sequence"/>
</dbReference>
<keyword evidence="1" id="KW-0812">Transmembrane</keyword>
<gene>
    <name evidence="2" type="ORF">H6A13_09860</name>
</gene>
<name>A0A939BCA8_9CLOT</name>
<evidence type="ECO:0000313" key="2">
    <source>
        <dbReference type="EMBL" id="MBM6827394.1"/>
    </source>
</evidence>
<comment type="caution">
    <text evidence="2">The sequence shown here is derived from an EMBL/GenBank/DDBJ whole genome shotgun (WGS) entry which is preliminary data.</text>
</comment>
<dbReference type="RefSeq" id="WP_204909414.1">
    <property type="nucleotide sequence ID" value="NZ_JACJLV010000034.1"/>
</dbReference>
<evidence type="ECO:0000313" key="3">
    <source>
        <dbReference type="Proteomes" id="UP000713880"/>
    </source>
</evidence>
<proteinExistence type="predicted"/>
<protein>
    <submittedName>
        <fullName evidence="2">DUF3810 domain-containing protein</fullName>
    </submittedName>
</protein>
<sequence>MRTNKIRQIYSRIPKRGVAGCLLLAAGIILTALAANVDGPAQWYSRQVYPVWVNLWGRLCGIFPFSVAEILLYLLVAGFLLSLGRLIWRLIRAGKCGFRQSKGQTPLGRRQILASWGSGFLLAAGVLYFLYVLNCGINYYRTSFSESSGITMETYSVEELTLVCRKLTEEVNERSGRVERDTDGVMRLDAEENGKVQERAVEAMQELGTVYPELSGYYPKPKPLLNAWILSVQKLSGVYSPFTVEANYNSAMTDYNIPFTACHELSHLKGFMQEQEANFIAFLAGITYDDPEFQYSSYLTGWIYCMNMLRDADEEAWEQVRSGLSGEVEPDLQANSRFWARYDGAAAEAADRINDQYLQANGQKEGIKSYDRMVDLIVEYYCGGTAEK</sequence>